<dbReference type="Pfam" id="PF00356">
    <property type="entry name" value="LacI"/>
    <property type="match status" value="1"/>
</dbReference>
<organism evidence="5 6">
    <name type="scientific">Phytohabitans kaempferiae</name>
    <dbReference type="NCBI Taxonomy" id="1620943"/>
    <lineage>
        <taxon>Bacteria</taxon>
        <taxon>Bacillati</taxon>
        <taxon>Actinomycetota</taxon>
        <taxon>Actinomycetes</taxon>
        <taxon>Micromonosporales</taxon>
        <taxon>Micromonosporaceae</taxon>
    </lineage>
</organism>
<dbReference type="RefSeq" id="WP_377251307.1">
    <property type="nucleotide sequence ID" value="NZ_JBHLUH010000023.1"/>
</dbReference>
<gene>
    <name evidence="5" type="ORF">ACFFIA_15120</name>
</gene>
<dbReference type="CDD" id="cd01392">
    <property type="entry name" value="HTH_LacI"/>
    <property type="match status" value="1"/>
</dbReference>
<dbReference type="Gene3D" id="3.40.50.2300">
    <property type="match status" value="2"/>
</dbReference>
<dbReference type="SUPFAM" id="SSF53822">
    <property type="entry name" value="Periplasmic binding protein-like I"/>
    <property type="match status" value="1"/>
</dbReference>
<dbReference type="PANTHER" id="PTHR30146">
    <property type="entry name" value="LACI-RELATED TRANSCRIPTIONAL REPRESSOR"/>
    <property type="match status" value="1"/>
</dbReference>
<feature type="domain" description="HTH lacI-type" evidence="4">
    <location>
        <begin position="3"/>
        <end position="58"/>
    </location>
</feature>
<dbReference type="PANTHER" id="PTHR30146:SF138">
    <property type="entry name" value="TRANSCRIPTIONAL REGULATORY PROTEIN"/>
    <property type="match status" value="1"/>
</dbReference>
<sequence length="355" mass="37745">MRASLQSIATALGLSAATVSNVYNRPELVAEQTRQRVLREAARVGYHGPDPAARHLRRGRTDTIGLLLTDELPFAFSDQAAVGFLAGVAEACAWSGHNLVLLPAGAPDQPQRTSSIRTASMDGLIVYSVADDDPHLRAACDRGLPVTVVDQPAAGPDWDWVGPDDRAAAQGVGQLMGEAGHRRIGVITARLSGRRRNGPVMDLAGSTYYLRRQRIEGFRAAVAAFGVEAAQVPVEERFESSERAGAEALSAILARHPDLTAVFCLSDVLALGALARARELGLDVPGDLSVVGFDDIPQASAAGLTTVHQPLSAKGRVAGEFLVRRLQRADDASLIRHHTLSTVLQVRRSLSAPGR</sequence>
<keyword evidence="1" id="KW-0805">Transcription regulation</keyword>
<evidence type="ECO:0000313" key="6">
    <source>
        <dbReference type="Proteomes" id="UP001589867"/>
    </source>
</evidence>
<dbReference type="GO" id="GO:0003677">
    <property type="term" value="F:DNA binding"/>
    <property type="evidence" value="ECO:0007669"/>
    <property type="project" value="UniProtKB-KW"/>
</dbReference>
<dbReference type="EMBL" id="JBHLUH010000023">
    <property type="protein sequence ID" value="MFC0528991.1"/>
    <property type="molecule type" value="Genomic_DNA"/>
</dbReference>
<dbReference type="Pfam" id="PF13377">
    <property type="entry name" value="Peripla_BP_3"/>
    <property type="match status" value="1"/>
</dbReference>
<evidence type="ECO:0000256" key="1">
    <source>
        <dbReference type="ARBA" id="ARBA00023015"/>
    </source>
</evidence>
<dbReference type="Proteomes" id="UP001589867">
    <property type="component" value="Unassembled WGS sequence"/>
</dbReference>
<dbReference type="InterPro" id="IPR046335">
    <property type="entry name" value="LacI/GalR-like_sensor"/>
</dbReference>
<dbReference type="InterPro" id="IPR010982">
    <property type="entry name" value="Lambda_DNA-bd_dom_sf"/>
</dbReference>
<name>A0ABV6M2T7_9ACTN</name>
<dbReference type="PROSITE" id="PS50932">
    <property type="entry name" value="HTH_LACI_2"/>
    <property type="match status" value="1"/>
</dbReference>
<keyword evidence="2 5" id="KW-0238">DNA-binding</keyword>
<proteinExistence type="predicted"/>
<comment type="caution">
    <text evidence="5">The sequence shown here is derived from an EMBL/GenBank/DDBJ whole genome shotgun (WGS) entry which is preliminary data.</text>
</comment>
<evidence type="ECO:0000259" key="4">
    <source>
        <dbReference type="PROSITE" id="PS50932"/>
    </source>
</evidence>
<protein>
    <submittedName>
        <fullName evidence="5">LacI family DNA-binding transcriptional regulator</fullName>
    </submittedName>
</protein>
<evidence type="ECO:0000256" key="2">
    <source>
        <dbReference type="ARBA" id="ARBA00023125"/>
    </source>
</evidence>
<evidence type="ECO:0000313" key="5">
    <source>
        <dbReference type="EMBL" id="MFC0528991.1"/>
    </source>
</evidence>
<dbReference type="InterPro" id="IPR028082">
    <property type="entry name" value="Peripla_BP_I"/>
</dbReference>
<evidence type="ECO:0000256" key="3">
    <source>
        <dbReference type="ARBA" id="ARBA00023163"/>
    </source>
</evidence>
<dbReference type="SMART" id="SM00354">
    <property type="entry name" value="HTH_LACI"/>
    <property type="match status" value="1"/>
</dbReference>
<accession>A0ABV6M2T7</accession>
<keyword evidence="3" id="KW-0804">Transcription</keyword>
<keyword evidence="6" id="KW-1185">Reference proteome</keyword>
<dbReference type="Gene3D" id="1.10.260.40">
    <property type="entry name" value="lambda repressor-like DNA-binding domains"/>
    <property type="match status" value="1"/>
</dbReference>
<dbReference type="SUPFAM" id="SSF47413">
    <property type="entry name" value="lambda repressor-like DNA-binding domains"/>
    <property type="match status" value="1"/>
</dbReference>
<reference evidence="5 6" key="1">
    <citation type="submission" date="2024-09" db="EMBL/GenBank/DDBJ databases">
        <authorList>
            <person name="Sun Q."/>
            <person name="Mori K."/>
        </authorList>
    </citation>
    <scope>NUCLEOTIDE SEQUENCE [LARGE SCALE GENOMIC DNA]</scope>
    <source>
        <strain evidence="5 6">TBRC 3947</strain>
    </source>
</reference>
<dbReference type="CDD" id="cd06279">
    <property type="entry name" value="PBP1_LacI-like"/>
    <property type="match status" value="1"/>
</dbReference>
<dbReference type="InterPro" id="IPR000843">
    <property type="entry name" value="HTH_LacI"/>
</dbReference>